<evidence type="ECO:0000313" key="2">
    <source>
        <dbReference type="EMBL" id="QDV41220.1"/>
    </source>
</evidence>
<feature type="region of interest" description="Disordered" evidence="1">
    <location>
        <begin position="279"/>
        <end position="334"/>
    </location>
</feature>
<dbReference type="SUPFAM" id="SSF103642">
    <property type="entry name" value="Sec-C motif"/>
    <property type="match status" value="1"/>
</dbReference>
<keyword evidence="3" id="KW-1185">Reference proteome</keyword>
<dbReference type="Pfam" id="PF02810">
    <property type="entry name" value="SEC-C"/>
    <property type="match status" value="1"/>
</dbReference>
<evidence type="ECO:0000313" key="3">
    <source>
        <dbReference type="Proteomes" id="UP000319004"/>
    </source>
</evidence>
<reference evidence="2 3" key="1">
    <citation type="submission" date="2019-03" db="EMBL/GenBank/DDBJ databases">
        <title>Deep-cultivation of Planctomycetes and their phenomic and genomic characterization uncovers novel biology.</title>
        <authorList>
            <person name="Wiegand S."/>
            <person name="Jogler M."/>
            <person name="Boedeker C."/>
            <person name="Pinto D."/>
            <person name="Vollmers J."/>
            <person name="Rivas-Marin E."/>
            <person name="Kohn T."/>
            <person name="Peeters S.H."/>
            <person name="Heuer A."/>
            <person name="Rast P."/>
            <person name="Oberbeckmann S."/>
            <person name="Bunk B."/>
            <person name="Jeske O."/>
            <person name="Meyerdierks A."/>
            <person name="Storesund J.E."/>
            <person name="Kallscheuer N."/>
            <person name="Luecker S."/>
            <person name="Lage O.M."/>
            <person name="Pohl T."/>
            <person name="Merkel B.J."/>
            <person name="Hornburger P."/>
            <person name="Mueller R.-W."/>
            <person name="Bruemmer F."/>
            <person name="Labrenz M."/>
            <person name="Spormann A.M."/>
            <person name="Op den Camp H."/>
            <person name="Overmann J."/>
            <person name="Amann R."/>
            <person name="Jetten M.S.M."/>
            <person name="Mascher T."/>
            <person name="Medema M.H."/>
            <person name="Devos D.P."/>
            <person name="Kaster A.-K."/>
            <person name="Ovreas L."/>
            <person name="Rohde M."/>
            <person name="Galperin M.Y."/>
            <person name="Jogler C."/>
        </authorList>
    </citation>
    <scope>NUCLEOTIDE SEQUENCE [LARGE SCALE GENOMIC DNA]</scope>
    <source>
        <strain evidence="2 3">Enr13</strain>
    </source>
</reference>
<proteinExistence type="predicted"/>
<feature type="compositionally biased region" description="Polar residues" evidence="1">
    <location>
        <begin position="284"/>
        <end position="300"/>
    </location>
</feature>
<dbReference type="KEGG" id="snep:Enr13x_10580"/>
<dbReference type="InterPro" id="IPR010602">
    <property type="entry name" value="DUF1186"/>
</dbReference>
<gene>
    <name evidence="2" type="ORF">Enr13x_10580</name>
</gene>
<dbReference type="Gene3D" id="3.10.450.50">
    <property type="match status" value="1"/>
</dbReference>
<dbReference type="Proteomes" id="UP000319004">
    <property type="component" value="Chromosome"/>
</dbReference>
<protein>
    <submittedName>
        <fullName evidence="2">Preprotein translocase subunit SecA</fullName>
    </submittedName>
</protein>
<dbReference type="EMBL" id="CP037423">
    <property type="protein sequence ID" value="QDV41220.1"/>
    <property type="molecule type" value="Genomic_DNA"/>
</dbReference>
<accession>A0A518HK86</accession>
<evidence type="ECO:0000256" key="1">
    <source>
        <dbReference type="SAM" id="MobiDB-lite"/>
    </source>
</evidence>
<sequence length="344" mass="38349">MNDNQPNQDSESRLKRLLNATTPSLESKTDAELLDELKRTPTDGLPRILLHELQSRGESVVPGLIEILRAETEYASKGNTIETDGAFFAFILLSAIGDPRALPAVIEAISLPHEALNSLLGDLIHGDLQRLIVKLIGTDYDQIGQLIENQDVYEYVRWSLACTYFLLFRRGRLSREDGAERLERHLNRLMEFPCYELNAGLCMELANFGVPDSMETIRRAYASGNVAEGIVSQKKLEETINGFDESSIREADEMPPLEFDVVEELSRWACFAPIDIPKRPTPQPSVTKPQAVPVSTTTNEAPHPTPQPPVGTIRNTDKTPGRNDPCSCGSGKKYKNCCRLTSRR</sequence>
<dbReference type="AlphaFoldDB" id="A0A518HK86"/>
<organism evidence="2 3">
    <name type="scientific">Stieleria neptunia</name>
    <dbReference type="NCBI Taxonomy" id="2527979"/>
    <lineage>
        <taxon>Bacteria</taxon>
        <taxon>Pseudomonadati</taxon>
        <taxon>Planctomycetota</taxon>
        <taxon>Planctomycetia</taxon>
        <taxon>Pirellulales</taxon>
        <taxon>Pirellulaceae</taxon>
        <taxon>Stieleria</taxon>
    </lineage>
</organism>
<dbReference type="Pfam" id="PF06685">
    <property type="entry name" value="DUF1186"/>
    <property type="match status" value="1"/>
</dbReference>
<dbReference type="InterPro" id="IPR004027">
    <property type="entry name" value="SEC_C_motif"/>
</dbReference>
<name>A0A518HK86_9BACT</name>